<dbReference type="GO" id="GO:0005634">
    <property type="term" value="C:nucleus"/>
    <property type="evidence" value="ECO:0007669"/>
    <property type="project" value="UniProtKB-SubCell"/>
</dbReference>
<evidence type="ECO:0000256" key="2">
    <source>
        <dbReference type="SAM" id="MobiDB-lite"/>
    </source>
</evidence>
<dbReference type="GO" id="GO:0006355">
    <property type="term" value="P:regulation of DNA-templated transcription"/>
    <property type="evidence" value="ECO:0007669"/>
    <property type="project" value="InterPro"/>
</dbReference>
<keyword evidence="1" id="KW-0479">Metal-binding</keyword>
<feature type="compositionally biased region" description="Basic and acidic residues" evidence="2">
    <location>
        <begin position="170"/>
        <end position="188"/>
    </location>
</feature>
<dbReference type="GO" id="GO:0003677">
    <property type="term" value="F:DNA binding"/>
    <property type="evidence" value="ECO:0007669"/>
    <property type="project" value="UniProtKB-KW"/>
</dbReference>
<dbReference type="EMBL" id="CADEAL010002314">
    <property type="protein sequence ID" value="CAB1439684.1"/>
    <property type="molecule type" value="Genomic_DNA"/>
</dbReference>
<dbReference type="AlphaFoldDB" id="A0A9N7UUQ7"/>
<gene>
    <name evidence="3" type="ORF">PLEPLA_LOCUS27460</name>
</gene>
<protein>
    <submittedName>
        <fullName evidence="3">Uncharacterized protein</fullName>
    </submittedName>
</protein>
<keyword evidence="1" id="KW-0539">Nucleus</keyword>
<comment type="subcellular location">
    <subcellularLocation>
        <location evidence="1">Nucleus</location>
    </subcellularLocation>
</comment>
<dbReference type="InterPro" id="IPR003523">
    <property type="entry name" value="Transcription_factor_COE"/>
</dbReference>
<keyword evidence="1" id="KW-0804">Transcription</keyword>
<evidence type="ECO:0000313" key="3">
    <source>
        <dbReference type="EMBL" id="CAB1439684.1"/>
    </source>
</evidence>
<dbReference type="GO" id="GO:0008270">
    <property type="term" value="F:zinc ion binding"/>
    <property type="evidence" value="ECO:0007669"/>
    <property type="project" value="UniProtKB-KW"/>
</dbReference>
<accession>A0A9N7UUQ7</accession>
<feature type="region of interest" description="Disordered" evidence="2">
    <location>
        <begin position="168"/>
        <end position="196"/>
    </location>
</feature>
<keyword evidence="4" id="KW-1185">Reference proteome</keyword>
<dbReference type="PANTHER" id="PTHR10747">
    <property type="entry name" value="TRANSCRIPTION FACTOR COE FAMILY MEMBER"/>
    <property type="match status" value="1"/>
</dbReference>
<comment type="similarity">
    <text evidence="1">Belongs to the COE family.</text>
</comment>
<dbReference type="Gene3D" id="2.60.40.10">
    <property type="entry name" value="Immunoglobulins"/>
    <property type="match status" value="1"/>
</dbReference>
<keyword evidence="1" id="KW-0238">DNA-binding</keyword>
<keyword evidence="1" id="KW-0863">Zinc-finger</keyword>
<dbReference type="Proteomes" id="UP001153269">
    <property type="component" value="Unassembled WGS sequence"/>
</dbReference>
<name>A0A9N7UUQ7_PLEPL</name>
<comment type="caution">
    <text evidence="3">The sequence shown here is derived from an EMBL/GenBank/DDBJ whole genome shotgun (WGS) entry which is preliminary data.</text>
</comment>
<sequence length="207" mass="23290">MIQLITPHAIRVQTPPRHIPGVVEVTLSYKSKQFCKGAPGRFVYTAIVRLNLTDGCVATSFFFSFSSSSSSCQGGGHVVHTHAAGWSDSHPYLRSEDVSECVQSVEQQRVHEFLQEVVLVLKSLQRSQVPLACRDAEVMDLRGSSRFHRPLRSLRDLEELKELQPLIPRLRSEKRPKARRPERNDKKLQGTGAGRFPETPAHCSLCF</sequence>
<dbReference type="InterPro" id="IPR013783">
    <property type="entry name" value="Ig-like_fold"/>
</dbReference>
<evidence type="ECO:0000313" key="4">
    <source>
        <dbReference type="Proteomes" id="UP001153269"/>
    </source>
</evidence>
<proteinExistence type="inferred from homology"/>
<keyword evidence="1" id="KW-0862">Zinc</keyword>
<evidence type="ECO:0000256" key="1">
    <source>
        <dbReference type="RuleBase" id="RU004489"/>
    </source>
</evidence>
<keyword evidence="1" id="KW-0805">Transcription regulation</keyword>
<reference evidence="3" key="1">
    <citation type="submission" date="2020-03" db="EMBL/GenBank/DDBJ databases">
        <authorList>
            <person name="Weist P."/>
        </authorList>
    </citation>
    <scope>NUCLEOTIDE SEQUENCE</scope>
</reference>
<keyword evidence="1" id="KW-0217">Developmental protein</keyword>
<organism evidence="3 4">
    <name type="scientific">Pleuronectes platessa</name>
    <name type="common">European plaice</name>
    <dbReference type="NCBI Taxonomy" id="8262"/>
    <lineage>
        <taxon>Eukaryota</taxon>
        <taxon>Metazoa</taxon>
        <taxon>Chordata</taxon>
        <taxon>Craniata</taxon>
        <taxon>Vertebrata</taxon>
        <taxon>Euteleostomi</taxon>
        <taxon>Actinopterygii</taxon>
        <taxon>Neopterygii</taxon>
        <taxon>Teleostei</taxon>
        <taxon>Neoteleostei</taxon>
        <taxon>Acanthomorphata</taxon>
        <taxon>Carangaria</taxon>
        <taxon>Pleuronectiformes</taxon>
        <taxon>Pleuronectoidei</taxon>
        <taxon>Pleuronectidae</taxon>
        <taxon>Pleuronectes</taxon>
    </lineage>
</organism>